<proteinExistence type="predicted"/>
<dbReference type="GO" id="GO:0016491">
    <property type="term" value="F:oxidoreductase activity"/>
    <property type="evidence" value="ECO:0007669"/>
    <property type="project" value="UniProtKB-KW"/>
</dbReference>
<keyword evidence="2" id="KW-0560">Oxidoreductase</keyword>
<dbReference type="Gene3D" id="2.60.40.420">
    <property type="entry name" value="Cupredoxins - blue copper proteins"/>
    <property type="match status" value="3"/>
</dbReference>
<feature type="domain" description="Plastocyanin-like" evidence="7">
    <location>
        <begin position="92"/>
        <end position="185"/>
    </location>
</feature>
<sequence length="445" mass="48259">MFNARPAFRTLLLSVLTVGAALAHGLPSSPAARPSGQLIRQFLARPEGTVSLSQATRGVHAFTLNVHRIETEIAPGVRVQQWAFGFPSQPASVPGPELRVKVGELVRITLHNTHDQPHTLHLHGITSLAQEMDGVPHLSHAVLPGQSFTYEFVATEAGTFAYHCHVQTNVHLDMGMYGALIVEDPDVKPVWTAEHTLILDEWDSHHDPEQRPYTPHYDEFLVNGKAFPLIPELDIPAGQTQLVRFVNLGAQPHSLHLHGTSFLVMAKDGHDLPAPYVADTLPILPGERYDVLVKGRDGTFVWHDHNSNANTNQGEYPGGMHFDVAGSPALRADGTLAPPAGHDHGATTMTLPTPASTPGPAETAAVVRISNFEYAPEAVRVRVGGRVTWENHDSVGHELAVSVGGQEQRVTLPPGGRASVTFPETGNFVYRCLPHPFMTGTVQVQ</sequence>
<dbReference type="OrthoDB" id="9757546at2"/>
<dbReference type="InterPro" id="IPR008972">
    <property type="entry name" value="Cupredoxin"/>
</dbReference>
<dbReference type="PANTHER" id="PTHR11709:SF394">
    <property type="entry name" value="FI03373P-RELATED"/>
    <property type="match status" value="1"/>
</dbReference>
<feature type="domain" description="Plastocyanin-like" evidence="6">
    <location>
        <begin position="196"/>
        <end position="304"/>
    </location>
</feature>
<organism evidence="9 10">
    <name type="scientific">Deinococcus radiopugnans ATCC 19172</name>
    <dbReference type="NCBI Taxonomy" id="585398"/>
    <lineage>
        <taxon>Bacteria</taxon>
        <taxon>Thermotogati</taxon>
        <taxon>Deinococcota</taxon>
        <taxon>Deinococci</taxon>
        <taxon>Deinococcales</taxon>
        <taxon>Deinococcaceae</taxon>
        <taxon>Deinococcus</taxon>
    </lineage>
</organism>
<dbReference type="CDD" id="cd04202">
    <property type="entry name" value="CuRO_D2_2dMcoN_like"/>
    <property type="match status" value="1"/>
</dbReference>
<dbReference type="Pfam" id="PF00127">
    <property type="entry name" value="Copper-bind"/>
    <property type="match status" value="1"/>
</dbReference>
<protein>
    <submittedName>
        <fullName evidence="8 9">Copper oxidase</fullName>
    </submittedName>
</protein>
<dbReference type="EMBL" id="JACHEW010000002">
    <property type="protein sequence ID" value="MBB6015390.1"/>
    <property type="molecule type" value="Genomic_DNA"/>
</dbReference>
<gene>
    <name evidence="9" type="ORF">FHR04_00380</name>
    <name evidence="8" type="ORF">HNQ04_000619</name>
</gene>
<dbReference type="Pfam" id="PF07732">
    <property type="entry name" value="Cu-oxidase_3"/>
    <property type="match status" value="1"/>
</dbReference>
<dbReference type="GO" id="GO:0009055">
    <property type="term" value="F:electron transfer activity"/>
    <property type="evidence" value="ECO:0007669"/>
    <property type="project" value="InterPro"/>
</dbReference>
<evidence type="ECO:0000313" key="10">
    <source>
        <dbReference type="Proteomes" id="UP000313988"/>
    </source>
</evidence>
<dbReference type="PANTHER" id="PTHR11709">
    <property type="entry name" value="MULTI-COPPER OXIDASE"/>
    <property type="match status" value="1"/>
</dbReference>
<dbReference type="Pfam" id="PF00394">
    <property type="entry name" value="Cu-oxidase"/>
    <property type="match status" value="1"/>
</dbReference>
<comment type="caution">
    <text evidence="9">The sequence shown here is derived from an EMBL/GenBank/DDBJ whole genome shotgun (WGS) entry which is preliminary data.</text>
</comment>
<reference evidence="8 11" key="2">
    <citation type="submission" date="2020-08" db="EMBL/GenBank/DDBJ databases">
        <title>Genomic Encyclopedia of Type Strains, Phase IV (KMG-IV): sequencing the most valuable type-strain genomes for metagenomic binning, comparative biology and taxonomic classification.</title>
        <authorList>
            <person name="Goeker M."/>
        </authorList>
    </citation>
    <scope>NUCLEOTIDE SEQUENCE [LARGE SCALE GENOMIC DNA]</scope>
    <source>
        <strain evidence="8 11">DSM 12027</strain>
    </source>
</reference>
<dbReference type="EMBL" id="VDMO01000001">
    <property type="protein sequence ID" value="TNM72923.1"/>
    <property type="molecule type" value="Genomic_DNA"/>
</dbReference>
<evidence type="ECO:0000313" key="8">
    <source>
        <dbReference type="EMBL" id="MBB6015390.1"/>
    </source>
</evidence>
<dbReference type="InterPro" id="IPR001117">
    <property type="entry name" value="Cu-oxidase_2nd"/>
</dbReference>
<evidence type="ECO:0000259" key="5">
    <source>
        <dbReference type="Pfam" id="PF00127"/>
    </source>
</evidence>
<feature type="domain" description="Blue (type 1) copper" evidence="5">
    <location>
        <begin position="364"/>
        <end position="445"/>
    </location>
</feature>
<keyword evidence="4" id="KW-0732">Signal</keyword>
<evidence type="ECO:0000259" key="7">
    <source>
        <dbReference type="Pfam" id="PF07732"/>
    </source>
</evidence>
<dbReference type="CDD" id="cd11024">
    <property type="entry name" value="CuRO_1_2DMCO_NIR_like"/>
    <property type="match status" value="1"/>
</dbReference>
<dbReference type="Proteomes" id="UP000313988">
    <property type="component" value="Unassembled WGS sequence"/>
</dbReference>
<dbReference type="Proteomes" id="UP000629870">
    <property type="component" value="Unassembled WGS sequence"/>
</dbReference>
<name>A0A5C4YCK8_9DEIO</name>
<accession>A0A5C4YCK8</accession>
<feature type="signal peptide" evidence="4">
    <location>
        <begin position="1"/>
        <end position="23"/>
    </location>
</feature>
<evidence type="ECO:0000256" key="1">
    <source>
        <dbReference type="ARBA" id="ARBA00022723"/>
    </source>
</evidence>
<keyword evidence="3" id="KW-0186">Copper</keyword>
<dbReference type="SUPFAM" id="SSF49503">
    <property type="entry name" value="Cupredoxins"/>
    <property type="match status" value="3"/>
</dbReference>
<evidence type="ECO:0000256" key="3">
    <source>
        <dbReference type="ARBA" id="ARBA00023008"/>
    </source>
</evidence>
<dbReference type="InterPro" id="IPR000923">
    <property type="entry name" value="BlueCu_1"/>
</dbReference>
<evidence type="ECO:0000256" key="4">
    <source>
        <dbReference type="SAM" id="SignalP"/>
    </source>
</evidence>
<keyword evidence="1" id="KW-0479">Metal-binding</keyword>
<dbReference type="RefSeq" id="WP_139399814.1">
    <property type="nucleotide sequence ID" value="NZ_JACHEW010000002.1"/>
</dbReference>
<evidence type="ECO:0000313" key="9">
    <source>
        <dbReference type="EMBL" id="TNM72923.1"/>
    </source>
</evidence>
<keyword evidence="11" id="KW-1185">Reference proteome</keyword>
<feature type="chain" id="PRO_5022837326" evidence="4">
    <location>
        <begin position="24"/>
        <end position="445"/>
    </location>
</feature>
<evidence type="ECO:0000256" key="2">
    <source>
        <dbReference type="ARBA" id="ARBA00023002"/>
    </source>
</evidence>
<reference evidence="9 10" key="1">
    <citation type="submission" date="2019-06" db="EMBL/GenBank/DDBJ databases">
        <title>Genome sequence of Deinococcus radiopugnans ATCC 19172.</title>
        <authorList>
            <person name="Maclea K.S."/>
            <person name="Maynard C.R."/>
        </authorList>
    </citation>
    <scope>NUCLEOTIDE SEQUENCE [LARGE SCALE GENOMIC DNA]</scope>
    <source>
        <strain evidence="9 10">ATCC 19172</strain>
    </source>
</reference>
<dbReference type="InterPro" id="IPR011707">
    <property type="entry name" value="Cu-oxidase-like_N"/>
</dbReference>
<dbReference type="AlphaFoldDB" id="A0A5C4YCK8"/>
<evidence type="ECO:0000313" key="11">
    <source>
        <dbReference type="Proteomes" id="UP000629870"/>
    </source>
</evidence>
<dbReference type="GO" id="GO:0005507">
    <property type="term" value="F:copper ion binding"/>
    <property type="evidence" value="ECO:0007669"/>
    <property type="project" value="InterPro"/>
</dbReference>
<evidence type="ECO:0000259" key="6">
    <source>
        <dbReference type="Pfam" id="PF00394"/>
    </source>
</evidence>
<dbReference type="InterPro" id="IPR045087">
    <property type="entry name" value="Cu-oxidase_fam"/>
</dbReference>